<accession>A0A1W0WSI4</accession>
<dbReference type="PANTHER" id="PTHR45701">
    <property type="entry name" value="SYNAPTOBREVIN FAMILY MEMBER"/>
    <property type="match status" value="1"/>
</dbReference>
<dbReference type="InterPro" id="IPR042855">
    <property type="entry name" value="V_SNARE_CC"/>
</dbReference>
<evidence type="ECO:0000256" key="2">
    <source>
        <dbReference type="SAM" id="MobiDB-lite"/>
    </source>
</evidence>
<evidence type="ECO:0000256" key="3">
    <source>
        <dbReference type="SAM" id="Phobius"/>
    </source>
</evidence>
<gene>
    <name evidence="5" type="ORF">BV898_07751</name>
</gene>
<evidence type="ECO:0000259" key="4">
    <source>
        <dbReference type="PROSITE" id="PS50892"/>
    </source>
</evidence>
<protein>
    <recommendedName>
        <fullName evidence="4">V-SNARE coiled-coil homology domain-containing protein</fullName>
    </recommendedName>
</protein>
<dbReference type="SUPFAM" id="SSF58038">
    <property type="entry name" value="SNARE fusion complex"/>
    <property type="match status" value="1"/>
</dbReference>
<reference evidence="6" key="1">
    <citation type="submission" date="2017-01" db="EMBL/GenBank/DDBJ databases">
        <title>Comparative genomics of anhydrobiosis in the tardigrade Hypsibius dujardini.</title>
        <authorList>
            <person name="Yoshida Y."/>
            <person name="Koutsovoulos G."/>
            <person name="Laetsch D."/>
            <person name="Stevens L."/>
            <person name="Kumar S."/>
            <person name="Horikawa D."/>
            <person name="Ishino K."/>
            <person name="Komine S."/>
            <person name="Tomita M."/>
            <person name="Blaxter M."/>
            <person name="Arakawa K."/>
        </authorList>
    </citation>
    <scope>NUCLEOTIDE SEQUENCE [LARGE SCALE GENOMIC DNA]</scope>
    <source>
        <strain evidence="6">Z151</strain>
    </source>
</reference>
<evidence type="ECO:0000256" key="1">
    <source>
        <dbReference type="PROSITE-ProRule" id="PRU00290"/>
    </source>
</evidence>
<evidence type="ECO:0000313" key="5">
    <source>
        <dbReference type="EMBL" id="OQV18162.1"/>
    </source>
</evidence>
<evidence type="ECO:0000313" key="6">
    <source>
        <dbReference type="Proteomes" id="UP000192578"/>
    </source>
</evidence>
<dbReference type="Proteomes" id="UP000192578">
    <property type="component" value="Unassembled WGS sequence"/>
</dbReference>
<feature type="compositionally biased region" description="Low complexity" evidence="2">
    <location>
        <begin position="85"/>
        <end position="101"/>
    </location>
</feature>
<feature type="transmembrane region" description="Helical" evidence="3">
    <location>
        <begin position="48"/>
        <end position="72"/>
    </location>
</feature>
<dbReference type="Gene3D" id="1.20.5.110">
    <property type="match status" value="1"/>
</dbReference>
<organism evidence="5 6">
    <name type="scientific">Hypsibius exemplaris</name>
    <name type="common">Freshwater tardigrade</name>
    <dbReference type="NCBI Taxonomy" id="2072580"/>
    <lineage>
        <taxon>Eukaryota</taxon>
        <taxon>Metazoa</taxon>
        <taxon>Ecdysozoa</taxon>
        <taxon>Tardigrada</taxon>
        <taxon>Eutardigrada</taxon>
        <taxon>Parachela</taxon>
        <taxon>Hypsibioidea</taxon>
        <taxon>Hypsibiidae</taxon>
        <taxon>Hypsibius</taxon>
    </lineage>
</organism>
<keyword evidence="1" id="KW-0175">Coiled coil</keyword>
<feature type="region of interest" description="Disordered" evidence="2">
    <location>
        <begin position="82"/>
        <end position="101"/>
    </location>
</feature>
<dbReference type="InterPro" id="IPR016444">
    <property type="entry name" value="Synaptobrevin/VAMP"/>
</dbReference>
<feature type="domain" description="V-SNARE coiled-coil homology" evidence="4">
    <location>
        <begin position="1"/>
        <end position="46"/>
    </location>
</feature>
<dbReference type="AlphaFoldDB" id="A0A1W0WSI4"/>
<dbReference type="Pfam" id="PF00957">
    <property type="entry name" value="Synaptobrevin"/>
    <property type="match status" value="1"/>
</dbReference>
<dbReference type="PROSITE" id="PS50892">
    <property type="entry name" value="V_SNARE"/>
    <property type="match status" value="1"/>
</dbReference>
<keyword evidence="6" id="KW-1185">Reference proteome</keyword>
<proteinExistence type="predicted"/>
<keyword evidence="3" id="KW-1133">Transmembrane helix</keyword>
<sequence>MRNNLGAILERADKLNDLDEKTDHLEMASKQFKIDAKHLKNKYWWKNVKWSCCLFLTFAIFNTIIVLVACFYSGQFNDPLRRTETTTPTAPAVANPDNGAS</sequence>
<dbReference type="OrthoDB" id="10042941at2759"/>
<keyword evidence="3" id="KW-0812">Transmembrane</keyword>
<name>A0A1W0WSI4_HYPEX</name>
<comment type="caution">
    <text evidence="5">The sequence shown here is derived from an EMBL/GenBank/DDBJ whole genome shotgun (WGS) entry which is preliminary data.</text>
</comment>
<dbReference type="EMBL" id="MTYJ01000052">
    <property type="protein sequence ID" value="OQV18162.1"/>
    <property type="molecule type" value="Genomic_DNA"/>
</dbReference>
<keyword evidence="3" id="KW-0472">Membrane</keyword>